<accession>A0A7C3KHD8</accession>
<protein>
    <submittedName>
        <fullName evidence="2">Uncharacterized protein</fullName>
    </submittedName>
</protein>
<keyword evidence="1" id="KW-1133">Transmembrane helix</keyword>
<dbReference type="EMBL" id="DSRU01000324">
    <property type="protein sequence ID" value="HFN00504.1"/>
    <property type="molecule type" value="Genomic_DNA"/>
</dbReference>
<keyword evidence="1" id="KW-0472">Membrane</keyword>
<proteinExistence type="predicted"/>
<feature type="transmembrane region" description="Helical" evidence="1">
    <location>
        <begin position="38"/>
        <end position="57"/>
    </location>
</feature>
<name>A0A7C3KHD8_9CYAN</name>
<reference evidence="2" key="1">
    <citation type="journal article" date="2020" name="mSystems">
        <title>Genome- and Community-Level Interaction Insights into Carbon Utilization and Element Cycling Functions of Hydrothermarchaeota in Hydrothermal Sediment.</title>
        <authorList>
            <person name="Zhou Z."/>
            <person name="Liu Y."/>
            <person name="Xu W."/>
            <person name="Pan J."/>
            <person name="Luo Z.H."/>
            <person name="Li M."/>
        </authorList>
    </citation>
    <scope>NUCLEOTIDE SEQUENCE [LARGE SCALE GENOMIC DNA]</scope>
    <source>
        <strain evidence="2">SpSt-418</strain>
    </source>
</reference>
<comment type="caution">
    <text evidence="2">The sequence shown here is derived from an EMBL/GenBank/DDBJ whole genome shotgun (WGS) entry which is preliminary data.</text>
</comment>
<organism evidence="2">
    <name type="scientific">Oscillatoriales cyanobacterium SpSt-418</name>
    <dbReference type="NCBI Taxonomy" id="2282169"/>
    <lineage>
        <taxon>Bacteria</taxon>
        <taxon>Bacillati</taxon>
        <taxon>Cyanobacteriota</taxon>
        <taxon>Cyanophyceae</taxon>
        <taxon>Oscillatoriophycideae</taxon>
        <taxon>Oscillatoriales</taxon>
    </lineage>
</organism>
<evidence type="ECO:0000256" key="1">
    <source>
        <dbReference type="SAM" id="Phobius"/>
    </source>
</evidence>
<keyword evidence="1" id="KW-0812">Transmembrane</keyword>
<dbReference type="AlphaFoldDB" id="A0A7C3KHD8"/>
<sequence length="62" mass="6551">MLASGASSIASQFAIPVEKLEGLVGNYQAAFTTGVTQMFLVAAIALVLAAFLMWFGLRSLKK</sequence>
<gene>
    <name evidence="2" type="ORF">ENR64_22705</name>
</gene>
<evidence type="ECO:0000313" key="2">
    <source>
        <dbReference type="EMBL" id="HFN00504.1"/>
    </source>
</evidence>